<dbReference type="SUPFAM" id="SSF55729">
    <property type="entry name" value="Acyl-CoA N-acyltransferases (Nat)"/>
    <property type="match status" value="1"/>
</dbReference>
<organism evidence="2 3">
    <name type="scientific">Paraburkholderia metrosideri</name>
    <dbReference type="NCBI Taxonomy" id="580937"/>
    <lineage>
        <taxon>Bacteria</taxon>
        <taxon>Pseudomonadati</taxon>
        <taxon>Pseudomonadota</taxon>
        <taxon>Betaproteobacteria</taxon>
        <taxon>Burkholderiales</taxon>
        <taxon>Burkholderiaceae</taxon>
        <taxon>Paraburkholderia</taxon>
    </lineage>
</organism>
<evidence type="ECO:0000313" key="2">
    <source>
        <dbReference type="EMBL" id="MFM0636413.1"/>
    </source>
</evidence>
<accession>A0ABW9DN88</accession>
<dbReference type="RefSeq" id="WP_408224282.1">
    <property type="nucleotide sequence ID" value="NZ_JAQQCF010000004.1"/>
</dbReference>
<dbReference type="InterPro" id="IPR000182">
    <property type="entry name" value="GNAT_dom"/>
</dbReference>
<keyword evidence="3" id="KW-1185">Reference proteome</keyword>
<dbReference type="InterPro" id="IPR051908">
    <property type="entry name" value="Ribosomal_N-acetyltransferase"/>
</dbReference>
<dbReference type="EMBL" id="JAQQCF010000004">
    <property type="protein sequence ID" value="MFM0636413.1"/>
    <property type="molecule type" value="Genomic_DNA"/>
</dbReference>
<dbReference type="Gene3D" id="3.40.630.30">
    <property type="match status" value="1"/>
</dbReference>
<proteinExistence type="predicted"/>
<gene>
    <name evidence="2" type="ORF">PQQ63_06875</name>
</gene>
<comment type="caution">
    <text evidence="2">The sequence shown here is derived from an EMBL/GenBank/DDBJ whole genome shotgun (WGS) entry which is preliminary data.</text>
</comment>
<dbReference type="Pfam" id="PF13302">
    <property type="entry name" value="Acetyltransf_3"/>
    <property type="match status" value="1"/>
</dbReference>
<dbReference type="PANTHER" id="PTHR43441:SF2">
    <property type="entry name" value="FAMILY ACETYLTRANSFERASE, PUTATIVE (AFU_ORTHOLOGUE AFUA_7G00850)-RELATED"/>
    <property type="match status" value="1"/>
</dbReference>
<dbReference type="InterPro" id="IPR016181">
    <property type="entry name" value="Acyl_CoA_acyltransferase"/>
</dbReference>
<protein>
    <submittedName>
        <fullName evidence="2">GNAT family N-acetyltransferase</fullName>
    </submittedName>
</protein>
<dbReference type="Proteomes" id="UP001629432">
    <property type="component" value="Unassembled WGS sequence"/>
</dbReference>
<evidence type="ECO:0000259" key="1">
    <source>
        <dbReference type="Pfam" id="PF13302"/>
    </source>
</evidence>
<feature type="domain" description="N-acetyltransferase" evidence="1">
    <location>
        <begin position="15"/>
        <end position="153"/>
    </location>
</feature>
<dbReference type="PANTHER" id="PTHR43441">
    <property type="entry name" value="RIBOSOMAL-PROTEIN-SERINE ACETYLTRANSFERASE"/>
    <property type="match status" value="1"/>
</dbReference>
<reference evidence="2 3" key="1">
    <citation type="journal article" date="2024" name="Chem. Sci.">
        <title>Discovery of megapolipeptins by genome mining of a Burkholderiales bacteria collection.</title>
        <authorList>
            <person name="Paulo B.S."/>
            <person name="Recchia M.J.J."/>
            <person name="Lee S."/>
            <person name="Fergusson C.H."/>
            <person name="Romanowski S.B."/>
            <person name="Hernandez A."/>
            <person name="Krull N."/>
            <person name="Liu D.Y."/>
            <person name="Cavanagh H."/>
            <person name="Bos A."/>
            <person name="Gray C.A."/>
            <person name="Murphy B.T."/>
            <person name="Linington R.G."/>
            <person name="Eustaquio A.S."/>
        </authorList>
    </citation>
    <scope>NUCLEOTIDE SEQUENCE [LARGE SCALE GENOMIC DNA]</scope>
    <source>
        <strain evidence="2 3">RL17-338-BIC-A</strain>
    </source>
</reference>
<name>A0ABW9DN88_9BURK</name>
<sequence length="216" mass="24010">MNSFFPPRVIETGEIRLRPFVDADAGSLFYVLLGDPAVTEWLPLRTHRSIDESRAFIRVCELGWTSATRFTWALEDSASGHLLAAVELVPNLPRAELGVIISRRDGHRRRRASLAALLKLIDWLMAQPQMCRLHAYCAPQGRAVSTMTRLGFTLEGQLTNWEPRPNRGLAADDALLFAITRAPGEPLARLVDRLARTRRSATPALRAAPGEQLAHA</sequence>
<evidence type="ECO:0000313" key="3">
    <source>
        <dbReference type="Proteomes" id="UP001629432"/>
    </source>
</evidence>